<reference evidence="3 4" key="1">
    <citation type="submission" date="2019-07" db="EMBL/GenBank/DDBJ databases">
        <title>The Draft Genome Sequence of Rhizobium tropici SARCC-755 Associated with Superior Nodulation on Pigeonpea (Cajanus cajan (L.) Millsp.).</title>
        <authorList>
            <person name="Bopape F.L."/>
            <person name="Hassen A.I."/>
            <person name="Swanevelder Z.H."/>
            <person name="Gwata E.T."/>
        </authorList>
    </citation>
    <scope>NUCLEOTIDE SEQUENCE [LARGE SCALE GENOMIC DNA]</scope>
    <source>
        <strain evidence="3 4">SARCC-755</strain>
    </source>
</reference>
<keyword evidence="3" id="KW-0407">Ion channel</keyword>
<dbReference type="OrthoDB" id="9799090at2"/>
<organism evidence="3 4">
    <name type="scientific">Rhizobium tropici</name>
    <dbReference type="NCBI Taxonomy" id="398"/>
    <lineage>
        <taxon>Bacteria</taxon>
        <taxon>Pseudomonadati</taxon>
        <taxon>Pseudomonadota</taxon>
        <taxon>Alphaproteobacteria</taxon>
        <taxon>Hyphomicrobiales</taxon>
        <taxon>Rhizobiaceae</taxon>
        <taxon>Rhizobium/Agrobacterium group</taxon>
        <taxon>Rhizobium</taxon>
    </lineage>
</organism>
<keyword evidence="1" id="KW-0472">Membrane</keyword>
<dbReference type="EMBL" id="VNIP01000014">
    <property type="protein sequence ID" value="KAA1177002.1"/>
    <property type="molecule type" value="Genomic_DNA"/>
</dbReference>
<feature type="transmembrane region" description="Helical" evidence="1">
    <location>
        <begin position="62"/>
        <end position="80"/>
    </location>
</feature>
<dbReference type="PRINTS" id="PR00169">
    <property type="entry name" value="KCHANNEL"/>
</dbReference>
<name>A0A5B0VQM8_RHITR</name>
<comment type="caution">
    <text evidence="3">The sequence shown here is derived from an EMBL/GenBank/DDBJ whole genome shotgun (WGS) entry which is preliminary data.</text>
</comment>
<evidence type="ECO:0000313" key="4">
    <source>
        <dbReference type="Proteomes" id="UP000323608"/>
    </source>
</evidence>
<feature type="domain" description="Potassium channel" evidence="2">
    <location>
        <begin position="175"/>
        <end position="243"/>
    </location>
</feature>
<protein>
    <submittedName>
        <fullName evidence="3">Two pore domain potassium channel family protein</fullName>
    </submittedName>
</protein>
<feature type="transmembrane region" description="Helical" evidence="1">
    <location>
        <begin position="147"/>
        <end position="168"/>
    </location>
</feature>
<dbReference type="SUPFAM" id="SSF81324">
    <property type="entry name" value="Voltage-gated potassium channels"/>
    <property type="match status" value="1"/>
</dbReference>
<keyword evidence="1" id="KW-0812">Transmembrane</keyword>
<keyword evidence="3" id="KW-0406">Ion transport</keyword>
<dbReference type="GO" id="GO:0034220">
    <property type="term" value="P:monoatomic ion transmembrane transport"/>
    <property type="evidence" value="ECO:0007669"/>
    <property type="project" value="UniProtKB-KW"/>
</dbReference>
<feature type="transmembrane region" description="Helical" evidence="1">
    <location>
        <begin position="114"/>
        <end position="135"/>
    </location>
</feature>
<keyword evidence="3" id="KW-0813">Transport</keyword>
<dbReference type="Proteomes" id="UP000323608">
    <property type="component" value="Unassembled WGS sequence"/>
</dbReference>
<dbReference type="RefSeq" id="WP_149637457.1">
    <property type="nucleotide sequence ID" value="NZ_VNIP01000014.1"/>
</dbReference>
<dbReference type="InterPro" id="IPR013099">
    <property type="entry name" value="K_chnl_dom"/>
</dbReference>
<evidence type="ECO:0000259" key="2">
    <source>
        <dbReference type="Pfam" id="PF07885"/>
    </source>
</evidence>
<keyword evidence="1" id="KW-1133">Transmembrane helix</keyword>
<feature type="transmembrane region" description="Helical" evidence="1">
    <location>
        <begin position="7"/>
        <end position="26"/>
    </location>
</feature>
<feature type="transmembrane region" description="Helical" evidence="1">
    <location>
        <begin position="86"/>
        <end position="107"/>
    </location>
</feature>
<proteinExistence type="predicted"/>
<accession>A0A5B0VQM8</accession>
<dbReference type="Gene3D" id="1.10.287.70">
    <property type="match status" value="1"/>
</dbReference>
<feature type="transmembrane region" description="Helical" evidence="1">
    <location>
        <begin position="32"/>
        <end position="50"/>
    </location>
</feature>
<evidence type="ECO:0000256" key="1">
    <source>
        <dbReference type="SAM" id="Phobius"/>
    </source>
</evidence>
<gene>
    <name evidence="3" type="ORF">FP026_25920</name>
</gene>
<evidence type="ECO:0000313" key="3">
    <source>
        <dbReference type="EMBL" id="KAA1177002.1"/>
    </source>
</evidence>
<sequence>MSDVMSTSDALGEVMFFTLAIAVAYFGYAGPLFYAPIILIPANVALILLICQNNVPISAQTIVFYAITISITIVYLSWIIRLHRRSVEWIFLRVVLRLLPAVGILMIDLQANPYAFVIYASAVVFSNISMLKSLYNLITGRKKFYGFSGHVSLLIIIFLDVATCLLCYAKLFAEFGIRVGSDWDKHSDIISNNLIDTLYLSVVTWTTLGYGDFSPINTKGRIVSAAEAINGYLVMAVIVVGLQALFTLLNHVQPPASKAEDEDKVFFDAS</sequence>
<dbReference type="AlphaFoldDB" id="A0A5B0VQM8"/>
<dbReference type="Pfam" id="PF07885">
    <property type="entry name" value="Ion_trans_2"/>
    <property type="match status" value="1"/>
</dbReference>
<feature type="transmembrane region" description="Helical" evidence="1">
    <location>
        <begin position="228"/>
        <end position="249"/>
    </location>
</feature>